<dbReference type="PANTHER" id="PTHR11046:SF15">
    <property type="entry name" value="RIBOFLAVIN TRANSPORTER 1 ISOFORM X1"/>
    <property type="match status" value="1"/>
</dbReference>
<gene>
    <name evidence="3" type="ORF">RRG08_001719</name>
</gene>
<keyword evidence="1" id="KW-0540">Nuclease</keyword>
<keyword evidence="1" id="KW-0378">Hydrolase</keyword>
<evidence type="ECO:0000256" key="1">
    <source>
        <dbReference type="ARBA" id="ARBA00022722"/>
    </source>
</evidence>
<sequence>MKASKIVHKHKKLLKNKKRLPPGKLQEFLQQQFKTCSQEISSTTMPVIAASSTDFSASQAESTYVVCACSKPITCTVMPPASISATATPVNCPSAKTATSDPSVSVSAVCSSSKPAFCPTPTTVTFTSTVIPASSLQRFSKSSAHSAVQESLGHKLEQTKACLKATLKRISSLEKENTSLRIELENGSLINLGFSDVATEDSETLLTTTINLLDELSDLYCHVSPQEKDQVFKSLLEKIISLMSDRAAVIDSAPQFKNWGSSESVTARLIRTSADAVPGEMKRVDDGMNGWHTVKSKKPNRQNRFNSLFENATAIFHHREDMAFLHSFSSSNNLKLQSVLADITDERLTTLLAAVGLLHTYVTKPYWNLINISVQYVDFHTYVQLMTNNLRLRCQDSQPLFSIECGGVFDGEFLDEVDTSLHYQATKQEVLMTKCLRVILQKFLEVAIRQLADFMQDGVFGGAVSQEVRTTLEECPLTNLSGEHAF</sequence>
<keyword evidence="2" id="KW-0175">Coiled coil</keyword>
<dbReference type="EMBL" id="JAWDGP010001678">
    <property type="protein sequence ID" value="KAK3789331.1"/>
    <property type="molecule type" value="Genomic_DNA"/>
</dbReference>
<dbReference type="GO" id="GO:0000175">
    <property type="term" value="F:3'-5'-RNA exonuclease activity"/>
    <property type="evidence" value="ECO:0007669"/>
    <property type="project" value="InterPro"/>
</dbReference>
<dbReference type="AlphaFoldDB" id="A0AAE1E018"/>
<protein>
    <submittedName>
        <fullName evidence="3">Uncharacterized protein</fullName>
    </submittedName>
</protein>
<dbReference type="PANTHER" id="PTHR11046">
    <property type="entry name" value="OLIGORIBONUCLEASE, MITOCHONDRIAL"/>
    <property type="match status" value="1"/>
</dbReference>
<organism evidence="3 4">
    <name type="scientific">Elysia crispata</name>
    <name type="common">lettuce slug</name>
    <dbReference type="NCBI Taxonomy" id="231223"/>
    <lineage>
        <taxon>Eukaryota</taxon>
        <taxon>Metazoa</taxon>
        <taxon>Spiralia</taxon>
        <taxon>Lophotrochozoa</taxon>
        <taxon>Mollusca</taxon>
        <taxon>Gastropoda</taxon>
        <taxon>Heterobranchia</taxon>
        <taxon>Euthyneura</taxon>
        <taxon>Panpulmonata</taxon>
        <taxon>Sacoglossa</taxon>
        <taxon>Placobranchoidea</taxon>
        <taxon>Plakobranchidae</taxon>
        <taxon>Elysia</taxon>
    </lineage>
</organism>
<keyword evidence="4" id="KW-1185">Reference proteome</keyword>
<comment type="caution">
    <text evidence="3">The sequence shown here is derived from an EMBL/GenBank/DDBJ whole genome shotgun (WGS) entry which is preliminary data.</text>
</comment>
<dbReference type="Proteomes" id="UP001283361">
    <property type="component" value="Unassembled WGS sequence"/>
</dbReference>
<accession>A0AAE1E018</accession>
<name>A0AAE1E018_9GAST</name>
<evidence type="ECO:0000256" key="2">
    <source>
        <dbReference type="SAM" id="Coils"/>
    </source>
</evidence>
<proteinExistence type="predicted"/>
<dbReference type="InterPro" id="IPR022894">
    <property type="entry name" value="Oligoribonuclease"/>
</dbReference>
<evidence type="ECO:0000313" key="4">
    <source>
        <dbReference type="Proteomes" id="UP001283361"/>
    </source>
</evidence>
<evidence type="ECO:0000313" key="3">
    <source>
        <dbReference type="EMBL" id="KAK3789331.1"/>
    </source>
</evidence>
<reference evidence="3" key="1">
    <citation type="journal article" date="2023" name="G3 (Bethesda)">
        <title>A reference genome for the long-term kleptoplast-retaining sea slug Elysia crispata morphotype clarki.</title>
        <authorList>
            <person name="Eastman K.E."/>
            <person name="Pendleton A.L."/>
            <person name="Shaikh M.A."/>
            <person name="Suttiyut T."/>
            <person name="Ogas R."/>
            <person name="Tomko P."/>
            <person name="Gavelis G."/>
            <person name="Widhalm J.R."/>
            <person name="Wisecaver J.H."/>
        </authorList>
    </citation>
    <scope>NUCLEOTIDE SEQUENCE</scope>
    <source>
        <strain evidence="3">ECLA1</strain>
    </source>
</reference>
<feature type="coiled-coil region" evidence="2">
    <location>
        <begin position="156"/>
        <end position="183"/>
    </location>
</feature>